<reference evidence="3" key="2">
    <citation type="submission" date="2020-12" db="EMBL/GenBank/DDBJ databases">
        <title>New Spironucleus salmonicida genome in near-complete chromosomes.</title>
        <authorList>
            <person name="Xu F."/>
            <person name="Kurt Z."/>
            <person name="Jimenez-Gonzalez A."/>
            <person name="Astvaldsson A."/>
            <person name="Andersson J.O."/>
            <person name="Svard S.G."/>
        </authorList>
    </citation>
    <scope>NUCLEOTIDE SEQUENCE</scope>
    <source>
        <strain evidence="3">ATCC 50377</strain>
    </source>
</reference>
<evidence type="ECO:0000259" key="1">
    <source>
        <dbReference type="Pfam" id="PF10453"/>
    </source>
</evidence>
<dbReference type="VEuPathDB" id="GiardiaDB:SS50377_20934"/>
<keyword evidence="4" id="KW-1185">Reference proteome</keyword>
<gene>
    <name evidence="2" type="ORF">SS50377_16649</name>
    <name evidence="3" type="ORF">SS50377_20934</name>
</gene>
<evidence type="ECO:0000313" key="2">
    <source>
        <dbReference type="EMBL" id="EST43607.1"/>
    </source>
</evidence>
<feature type="domain" description="FMR1-interacting protein 1 conserved" evidence="1">
    <location>
        <begin position="20"/>
        <end position="54"/>
    </location>
</feature>
<accession>V6LGF4</accession>
<evidence type="ECO:0000313" key="3">
    <source>
        <dbReference type="EMBL" id="KAH0577580.1"/>
    </source>
</evidence>
<dbReference type="EMBL" id="AUWU02000001">
    <property type="protein sequence ID" value="KAH0577580.1"/>
    <property type="molecule type" value="Genomic_DNA"/>
</dbReference>
<sequence length="164" mass="19166">MSSPTVPAPPSSLPEKRYLLCKPEQLQEYLDDRRKNYPSKANLERLQNEKKAKEHARVLLDHTDPSGARTQYEQVSKKGKIVTQAKPIKDITLVDKILYHEHRKMDSWILECAQFIQEENFLRGPIPKKYFYDYTEKEVIYEFIAPPPPKKTYYTSSSDISSSE</sequence>
<organism evidence="2">
    <name type="scientific">Spironucleus salmonicida</name>
    <dbReference type="NCBI Taxonomy" id="348837"/>
    <lineage>
        <taxon>Eukaryota</taxon>
        <taxon>Metamonada</taxon>
        <taxon>Diplomonadida</taxon>
        <taxon>Hexamitidae</taxon>
        <taxon>Hexamitinae</taxon>
        <taxon>Spironucleus</taxon>
    </lineage>
</organism>
<reference evidence="2 3" key="1">
    <citation type="journal article" date="2014" name="PLoS Genet.">
        <title>The Genome of Spironucleus salmonicida Highlights a Fish Pathogen Adapted to Fluctuating Environments.</title>
        <authorList>
            <person name="Xu F."/>
            <person name="Jerlstrom-Hultqvist J."/>
            <person name="Einarsson E."/>
            <person name="Astvaldsson A."/>
            <person name="Svard S.G."/>
            <person name="Andersson J.O."/>
        </authorList>
    </citation>
    <scope>NUCLEOTIDE SEQUENCE</scope>
    <source>
        <strain evidence="3">ATCC 50377</strain>
    </source>
</reference>
<dbReference type="EMBL" id="KI546135">
    <property type="protein sequence ID" value="EST43607.1"/>
    <property type="molecule type" value="Genomic_DNA"/>
</dbReference>
<protein>
    <recommendedName>
        <fullName evidence="1">FMR1-interacting protein 1 conserved domain-containing protein</fullName>
    </recommendedName>
</protein>
<name>V6LGF4_9EUKA</name>
<dbReference type="InterPro" id="IPR019496">
    <property type="entry name" value="NUFIP1_cons_dom"/>
</dbReference>
<dbReference type="Pfam" id="PF10453">
    <property type="entry name" value="NUFIP1"/>
    <property type="match status" value="1"/>
</dbReference>
<proteinExistence type="predicted"/>
<dbReference type="Proteomes" id="UP000018208">
    <property type="component" value="Unassembled WGS sequence"/>
</dbReference>
<evidence type="ECO:0000313" key="4">
    <source>
        <dbReference type="Proteomes" id="UP000018208"/>
    </source>
</evidence>
<dbReference type="AlphaFoldDB" id="V6LGF4"/>